<evidence type="ECO:0000313" key="1">
    <source>
        <dbReference type="EMBL" id="KEC64745.1"/>
    </source>
</evidence>
<comment type="caution">
    <text evidence="1">The sequence shown here is derived from an EMBL/GenBank/DDBJ whole genome shotgun (WGS) entry which is preliminary data.</text>
</comment>
<name>A0ABR4SS91_BARQI</name>
<dbReference type="Proteomes" id="UP000027143">
    <property type="component" value="Unassembled WGS sequence"/>
</dbReference>
<dbReference type="EMBL" id="AHPD01000020">
    <property type="protein sequence ID" value="KEC64745.1"/>
    <property type="molecule type" value="Genomic_DNA"/>
</dbReference>
<reference evidence="1 2" key="1">
    <citation type="submission" date="2012-04" db="EMBL/GenBank/DDBJ databases">
        <title>The Genome Sequence of Bartonella quintana JK 68.</title>
        <authorList>
            <consortium name="The Broad Institute Genome Sequencing Platform"/>
            <consortium name="The Broad Institute Genome Sequencing Center for Infectious Disease"/>
            <person name="Feldgarden M."/>
            <person name="Kirby J."/>
            <person name="Kosoy M."/>
            <person name="Birtles R."/>
            <person name="Probert W.S."/>
            <person name="Chiaraviglio L."/>
            <person name="Walker B."/>
            <person name="Young S.K."/>
            <person name="Zeng Q."/>
            <person name="Gargeya S."/>
            <person name="Fitzgerald M."/>
            <person name="Haas B."/>
            <person name="Abouelleil A."/>
            <person name="Alvarado L."/>
            <person name="Arachchi H.M."/>
            <person name="Berlin A.M."/>
            <person name="Chapman S.B."/>
            <person name="Goldberg J."/>
            <person name="Griggs A."/>
            <person name="Gujja S."/>
            <person name="Hansen M."/>
            <person name="Howarth C."/>
            <person name="Imamovic A."/>
            <person name="Larimer J."/>
            <person name="McCowen C."/>
            <person name="Montmayeur A."/>
            <person name="Murphy C."/>
            <person name="Neiman D."/>
            <person name="Pearson M."/>
            <person name="Priest M."/>
            <person name="Roberts A."/>
            <person name="Saif S."/>
            <person name="Shea T."/>
            <person name="Sisk P."/>
            <person name="Sykes S."/>
            <person name="Wortman J."/>
            <person name="Nusbaum C."/>
            <person name="Birren B."/>
        </authorList>
    </citation>
    <scope>NUCLEOTIDE SEQUENCE [LARGE SCALE GENOMIC DNA]</scope>
    <source>
        <strain evidence="1 2">JK 68</strain>
    </source>
</reference>
<keyword evidence="2" id="KW-1185">Reference proteome</keyword>
<evidence type="ECO:0000313" key="2">
    <source>
        <dbReference type="Proteomes" id="UP000027143"/>
    </source>
</evidence>
<organism evidence="1 2">
    <name type="scientific">Bartonella quintana JK 68</name>
    <dbReference type="NCBI Taxonomy" id="1134503"/>
    <lineage>
        <taxon>Bacteria</taxon>
        <taxon>Pseudomonadati</taxon>
        <taxon>Pseudomonadota</taxon>
        <taxon>Alphaproteobacteria</taxon>
        <taxon>Hyphomicrobiales</taxon>
        <taxon>Bartonellaceae</taxon>
        <taxon>Bartonella</taxon>
    </lineage>
</organism>
<accession>A0ABR4SS91</accession>
<gene>
    <name evidence="1" type="ORF">O7U_01217</name>
</gene>
<protein>
    <submittedName>
        <fullName evidence="1">Uncharacterized protein</fullName>
    </submittedName>
</protein>
<proteinExistence type="predicted"/>
<sequence length="34" mass="3915">MRRMIFLALGCVVPHLFVAFAIGVQKRKQRLLCV</sequence>